<name>A0A9P8YE06_9PEZI</name>
<gene>
    <name evidence="2" type="ORF">B0I36DRAFT_5029</name>
</gene>
<accession>A0A9P8YE06</accession>
<proteinExistence type="predicted"/>
<comment type="caution">
    <text evidence="2">The sequence shown here is derived from an EMBL/GenBank/DDBJ whole genome shotgun (WGS) entry which is preliminary data.</text>
</comment>
<dbReference type="EMBL" id="JAGTJQ010000001">
    <property type="protein sequence ID" value="KAH7040067.1"/>
    <property type="molecule type" value="Genomic_DNA"/>
</dbReference>
<evidence type="ECO:0000256" key="1">
    <source>
        <dbReference type="SAM" id="MobiDB-lite"/>
    </source>
</evidence>
<dbReference type="GeneID" id="70192520"/>
<dbReference type="RefSeq" id="XP_046018122.1">
    <property type="nucleotide sequence ID" value="XM_046162974.1"/>
</dbReference>
<evidence type="ECO:0000313" key="2">
    <source>
        <dbReference type="EMBL" id="KAH7040067.1"/>
    </source>
</evidence>
<keyword evidence="3" id="KW-1185">Reference proteome</keyword>
<protein>
    <submittedName>
        <fullName evidence="2">Uncharacterized protein</fullName>
    </submittedName>
</protein>
<organism evidence="2 3">
    <name type="scientific">Microdochium trichocladiopsis</name>
    <dbReference type="NCBI Taxonomy" id="1682393"/>
    <lineage>
        <taxon>Eukaryota</taxon>
        <taxon>Fungi</taxon>
        <taxon>Dikarya</taxon>
        <taxon>Ascomycota</taxon>
        <taxon>Pezizomycotina</taxon>
        <taxon>Sordariomycetes</taxon>
        <taxon>Xylariomycetidae</taxon>
        <taxon>Xylariales</taxon>
        <taxon>Microdochiaceae</taxon>
        <taxon>Microdochium</taxon>
    </lineage>
</organism>
<sequence length="253" mass="26515">MDLLVATGLSVRAARALFSAQLGCKKLCICRIRPWGQGISSPSRPTGKVRNGASGAWEEGGWAPLGGMPAVIAASEAGPARHAAHLQLSLCLPVRGAPPSTGAERDAPSTRHSSQPCRRPRHGFLPARSWADWLLSPGAAPACLFLAQWWSRAQPQVHAPPSSTRLGGRHVAKEQTGQGQGKTTGTKDPSTNLIVALDSWNRLFGTWPSSCPGSAAFLPLGSRSESAGGTAVPPKAWCGMWPLTTGCTSRSNC</sequence>
<feature type="compositionally biased region" description="Low complexity" evidence="1">
    <location>
        <begin position="175"/>
        <end position="187"/>
    </location>
</feature>
<evidence type="ECO:0000313" key="3">
    <source>
        <dbReference type="Proteomes" id="UP000756346"/>
    </source>
</evidence>
<dbReference type="AlphaFoldDB" id="A0A9P8YE06"/>
<feature type="region of interest" description="Disordered" evidence="1">
    <location>
        <begin position="97"/>
        <end position="121"/>
    </location>
</feature>
<reference evidence="2" key="1">
    <citation type="journal article" date="2021" name="Nat. Commun.">
        <title>Genetic determinants of endophytism in the Arabidopsis root mycobiome.</title>
        <authorList>
            <person name="Mesny F."/>
            <person name="Miyauchi S."/>
            <person name="Thiergart T."/>
            <person name="Pickel B."/>
            <person name="Atanasova L."/>
            <person name="Karlsson M."/>
            <person name="Huettel B."/>
            <person name="Barry K.W."/>
            <person name="Haridas S."/>
            <person name="Chen C."/>
            <person name="Bauer D."/>
            <person name="Andreopoulos W."/>
            <person name="Pangilinan J."/>
            <person name="LaButti K."/>
            <person name="Riley R."/>
            <person name="Lipzen A."/>
            <person name="Clum A."/>
            <person name="Drula E."/>
            <person name="Henrissat B."/>
            <person name="Kohler A."/>
            <person name="Grigoriev I.V."/>
            <person name="Martin F.M."/>
            <person name="Hacquard S."/>
        </authorList>
    </citation>
    <scope>NUCLEOTIDE SEQUENCE</scope>
    <source>
        <strain evidence="2">MPI-CAGE-CH-0230</strain>
    </source>
</reference>
<feature type="region of interest" description="Disordered" evidence="1">
    <location>
        <begin position="157"/>
        <end position="190"/>
    </location>
</feature>
<dbReference type="Proteomes" id="UP000756346">
    <property type="component" value="Unassembled WGS sequence"/>
</dbReference>